<proteinExistence type="predicted"/>
<name>A0A0F9CIZ9_9ZZZZ</name>
<feature type="domain" description="Cysteine-rich" evidence="1">
    <location>
        <begin position="4"/>
        <end position="52"/>
    </location>
</feature>
<evidence type="ECO:0000313" key="2">
    <source>
        <dbReference type="EMBL" id="KKL26417.1"/>
    </source>
</evidence>
<reference evidence="2" key="1">
    <citation type="journal article" date="2015" name="Nature">
        <title>Complex archaea that bridge the gap between prokaryotes and eukaryotes.</title>
        <authorList>
            <person name="Spang A."/>
            <person name="Saw J.H."/>
            <person name="Jorgensen S.L."/>
            <person name="Zaremba-Niedzwiedzka K."/>
            <person name="Martijn J."/>
            <person name="Lind A.E."/>
            <person name="van Eijk R."/>
            <person name="Schleper C."/>
            <person name="Guy L."/>
            <person name="Ettema T.J."/>
        </authorList>
    </citation>
    <scope>NUCLEOTIDE SEQUENCE</scope>
</reference>
<dbReference type="EMBL" id="LAZR01035846">
    <property type="protein sequence ID" value="KKL26417.1"/>
    <property type="molecule type" value="Genomic_DNA"/>
</dbReference>
<sequence length="133" mass="14343">MKFGYYPGCSLLGSAEEYARSAEGVLEAVGVELAPIDDWVCCGATAAHATSHLLAVALPAISCAAEPRVFSPGFTAWLMSKFWQKTQRRLHSALHGTTESNAADQLIANALCYQFRVDFRLADFDDVQGNVTG</sequence>
<dbReference type="GO" id="GO:0016491">
    <property type="term" value="F:oxidoreductase activity"/>
    <property type="evidence" value="ECO:0007669"/>
    <property type="project" value="UniProtKB-ARBA"/>
</dbReference>
<protein>
    <recommendedName>
        <fullName evidence="1">Cysteine-rich domain-containing protein</fullName>
    </recommendedName>
</protein>
<comment type="caution">
    <text evidence="2">The sequence shown here is derived from an EMBL/GenBank/DDBJ whole genome shotgun (WGS) entry which is preliminary data.</text>
</comment>
<accession>A0A0F9CIZ9</accession>
<dbReference type="Pfam" id="PF02754">
    <property type="entry name" value="CCG"/>
    <property type="match status" value="1"/>
</dbReference>
<dbReference type="AlphaFoldDB" id="A0A0F9CIZ9"/>
<gene>
    <name evidence="2" type="ORF">LCGC14_2395490</name>
</gene>
<dbReference type="InterPro" id="IPR004017">
    <property type="entry name" value="Cys_rich_dom"/>
</dbReference>
<organism evidence="2">
    <name type="scientific">marine sediment metagenome</name>
    <dbReference type="NCBI Taxonomy" id="412755"/>
    <lineage>
        <taxon>unclassified sequences</taxon>
        <taxon>metagenomes</taxon>
        <taxon>ecological metagenomes</taxon>
    </lineage>
</organism>
<evidence type="ECO:0000259" key="1">
    <source>
        <dbReference type="Pfam" id="PF02754"/>
    </source>
</evidence>